<protein>
    <recommendedName>
        <fullName evidence="5">Acyl-protein thioesterase 1</fullName>
        <ecNumber evidence="4">3.1.2.22</ecNumber>
    </recommendedName>
    <alternativeName>
        <fullName evidence="13">Palmitoyl-protein hydrolase</fullName>
    </alternativeName>
</protein>
<dbReference type="GO" id="GO:0005634">
    <property type="term" value="C:nucleus"/>
    <property type="evidence" value="ECO:0007669"/>
    <property type="project" value="UniProtKB-SubCell"/>
</dbReference>
<evidence type="ECO:0000256" key="9">
    <source>
        <dbReference type="ARBA" id="ARBA00022832"/>
    </source>
</evidence>
<dbReference type="GO" id="GO:0005737">
    <property type="term" value="C:cytoplasm"/>
    <property type="evidence" value="ECO:0007669"/>
    <property type="project" value="UniProtKB-SubCell"/>
</dbReference>
<comment type="function">
    <text evidence="12">Hydrolyzes fatty acids from S-acylated cysteine residues in proteins with a strong preference for palmitoylated G-alpha proteins over other acyl substrates. Mediates the deacylation of G-alpha proteins such as GPA1 in vivo, but has weak or no activity toward palmitoylated Ras proteins. Has weak lysophospholipase activity in vitro; however such activity may not exist in vivo.</text>
</comment>
<reference evidence="16" key="1">
    <citation type="journal article" date="2020" name="Fungal Divers.">
        <title>Resolving the Mortierellaceae phylogeny through synthesis of multi-gene phylogenetics and phylogenomics.</title>
        <authorList>
            <person name="Vandepol N."/>
            <person name="Liber J."/>
            <person name="Desiro A."/>
            <person name="Na H."/>
            <person name="Kennedy M."/>
            <person name="Barry K."/>
            <person name="Grigoriev I.V."/>
            <person name="Miller A.N."/>
            <person name="O'Donnell K."/>
            <person name="Stajich J.E."/>
            <person name="Bonito G."/>
        </authorList>
    </citation>
    <scope>NUCLEOTIDE SEQUENCE</scope>
    <source>
        <strain evidence="16">NVP1</strain>
    </source>
</reference>
<proteinExistence type="inferred from homology"/>
<dbReference type="InterPro" id="IPR050565">
    <property type="entry name" value="LYPA1-2/EST-like"/>
</dbReference>
<dbReference type="EMBL" id="JAAAUY010000232">
    <property type="protein sequence ID" value="KAF9332920.1"/>
    <property type="molecule type" value="Genomic_DNA"/>
</dbReference>
<dbReference type="PANTHER" id="PTHR10655">
    <property type="entry name" value="LYSOPHOSPHOLIPASE-RELATED"/>
    <property type="match status" value="1"/>
</dbReference>
<evidence type="ECO:0000256" key="14">
    <source>
        <dbReference type="ARBA" id="ARBA00047337"/>
    </source>
</evidence>
<dbReference type="Pfam" id="PF02230">
    <property type="entry name" value="Abhydrolase_2"/>
    <property type="match status" value="1"/>
</dbReference>
<keyword evidence="7" id="KW-0963">Cytoplasm</keyword>
<keyword evidence="17" id="KW-1185">Reference proteome</keyword>
<evidence type="ECO:0000256" key="4">
    <source>
        <dbReference type="ARBA" id="ARBA00012423"/>
    </source>
</evidence>
<name>A0A9P5SQK4_9FUNG</name>
<sequence length="236" mass="26211">MTSIPPKLTAIVQDAPGKHTATVIFMHGFGDSGAGWAPVGEHISRYAPHVKTVFPNAPAIPIAVNGGMLMPAWYDIRGSLNQDQAQDEEGMLRSRQQIMEIVREEIEVHGVPANRIVLGGFSQGCVLALLTGLMAEYNFAGLVALSGYMPMHTKIMDMVSEASKKTPIFWGHGDADQMVRYEYGQQSVELLEKHKYNVEFKTYHNMGHSASNEELRDMLEFFRRTIPAEVHLVAKV</sequence>
<comment type="similarity">
    <text evidence="3">Belongs to the AB hydrolase superfamily. AB hydrolase 2 family.</text>
</comment>
<evidence type="ECO:0000256" key="13">
    <source>
        <dbReference type="ARBA" id="ARBA00031195"/>
    </source>
</evidence>
<dbReference type="PANTHER" id="PTHR10655:SF17">
    <property type="entry name" value="LYSOPHOSPHOLIPASE-LIKE PROTEIN 1"/>
    <property type="match status" value="1"/>
</dbReference>
<dbReference type="EC" id="3.1.2.22" evidence="4"/>
<organism evidence="16 17">
    <name type="scientific">Podila minutissima</name>
    <dbReference type="NCBI Taxonomy" id="64525"/>
    <lineage>
        <taxon>Eukaryota</taxon>
        <taxon>Fungi</taxon>
        <taxon>Fungi incertae sedis</taxon>
        <taxon>Mucoromycota</taxon>
        <taxon>Mortierellomycotina</taxon>
        <taxon>Mortierellomycetes</taxon>
        <taxon>Mortierellales</taxon>
        <taxon>Mortierellaceae</taxon>
        <taxon>Podila</taxon>
    </lineage>
</organism>
<dbReference type="Gene3D" id="3.40.50.1820">
    <property type="entry name" value="alpha/beta hydrolase"/>
    <property type="match status" value="1"/>
</dbReference>
<accession>A0A9P5SQK4</accession>
<evidence type="ECO:0000256" key="8">
    <source>
        <dbReference type="ARBA" id="ARBA00022801"/>
    </source>
</evidence>
<evidence type="ECO:0000313" key="16">
    <source>
        <dbReference type="EMBL" id="KAF9332920.1"/>
    </source>
</evidence>
<keyword evidence="6" id="KW-0719">Serine esterase</keyword>
<evidence type="ECO:0000256" key="1">
    <source>
        <dbReference type="ARBA" id="ARBA00004123"/>
    </source>
</evidence>
<keyword evidence="11" id="KW-0539">Nucleus</keyword>
<evidence type="ECO:0000256" key="7">
    <source>
        <dbReference type="ARBA" id="ARBA00022490"/>
    </source>
</evidence>
<evidence type="ECO:0000256" key="3">
    <source>
        <dbReference type="ARBA" id="ARBA00006499"/>
    </source>
</evidence>
<keyword evidence="10" id="KW-0443">Lipid metabolism</keyword>
<evidence type="ECO:0000256" key="11">
    <source>
        <dbReference type="ARBA" id="ARBA00023242"/>
    </source>
</evidence>
<feature type="domain" description="Phospholipase/carboxylesterase/thioesterase" evidence="15">
    <location>
        <begin position="11"/>
        <end position="225"/>
    </location>
</feature>
<dbReference type="GO" id="GO:0052689">
    <property type="term" value="F:carboxylic ester hydrolase activity"/>
    <property type="evidence" value="ECO:0007669"/>
    <property type="project" value="UniProtKB-KW"/>
</dbReference>
<comment type="subcellular location">
    <subcellularLocation>
        <location evidence="2">Cytoplasm</location>
    </subcellularLocation>
    <subcellularLocation>
        <location evidence="1">Nucleus</location>
    </subcellularLocation>
</comment>
<comment type="caution">
    <text evidence="16">The sequence shown here is derived from an EMBL/GenBank/DDBJ whole genome shotgun (WGS) entry which is preliminary data.</text>
</comment>
<dbReference type="InterPro" id="IPR003140">
    <property type="entry name" value="PLipase/COase/thioEstase"/>
</dbReference>
<evidence type="ECO:0000259" key="15">
    <source>
        <dbReference type="Pfam" id="PF02230"/>
    </source>
</evidence>
<dbReference type="Proteomes" id="UP000696485">
    <property type="component" value="Unassembled WGS sequence"/>
</dbReference>
<dbReference type="GO" id="GO:0008474">
    <property type="term" value="F:palmitoyl-(protein) hydrolase activity"/>
    <property type="evidence" value="ECO:0007669"/>
    <property type="project" value="UniProtKB-EC"/>
</dbReference>
<dbReference type="FunFam" id="3.40.50.1820:FF:000276">
    <property type="entry name" value="Acyl-protein thioesterase 1"/>
    <property type="match status" value="1"/>
</dbReference>
<evidence type="ECO:0000256" key="12">
    <source>
        <dbReference type="ARBA" id="ARBA00029392"/>
    </source>
</evidence>
<keyword evidence="9" id="KW-0276">Fatty acid metabolism</keyword>
<comment type="catalytic activity">
    <reaction evidence="14">
        <text>S-hexadecanoyl-L-cysteinyl-[protein] + H2O = L-cysteinyl-[protein] + hexadecanoate + H(+)</text>
        <dbReference type="Rhea" id="RHEA:19233"/>
        <dbReference type="Rhea" id="RHEA-COMP:10131"/>
        <dbReference type="Rhea" id="RHEA-COMP:11032"/>
        <dbReference type="ChEBI" id="CHEBI:7896"/>
        <dbReference type="ChEBI" id="CHEBI:15377"/>
        <dbReference type="ChEBI" id="CHEBI:15378"/>
        <dbReference type="ChEBI" id="CHEBI:29950"/>
        <dbReference type="ChEBI" id="CHEBI:74151"/>
        <dbReference type="EC" id="3.1.2.22"/>
    </reaction>
</comment>
<evidence type="ECO:0000256" key="2">
    <source>
        <dbReference type="ARBA" id="ARBA00004496"/>
    </source>
</evidence>
<keyword evidence="8" id="KW-0378">Hydrolase</keyword>
<dbReference type="GO" id="GO:0006631">
    <property type="term" value="P:fatty acid metabolic process"/>
    <property type="evidence" value="ECO:0007669"/>
    <property type="project" value="UniProtKB-KW"/>
</dbReference>
<evidence type="ECO:0000313" key="17">
    <source>
        <dbReference type="Proteomes" id="UP000696485"/>
    </source>
</evidence>
<evidence type="ECO:0000256" key="10">
    <source>
        <dbReference type="ARBA" id="ARBA00023098"/>
    </source>
</evidence>
<evidence type="ECO:0000256" key="6">
    <source>
        <dbReference type="ARBA" id="ARBA00022487"/>
    </source>
</evidence>
<dbReference type="SUPFAM" id="SSF53474">
    <property type="entry name" value="alpha/beta-Hydrolases"/>
    <property type="match status" value="1"/>
</dbReference>
<evidence type="ECO:0000256" key="5">
    <source>
        <dbReference type="ARBA" id="ARBA00014923"/>
    </source>
</evidence>
<dbReference type="AlphaFoldDB" id="A0A9P5SQK4"/>
<dbReference type="InterPro" id="IPR029058">
    <property type="entry name" value="AB_hydrolase_fold"/>
</dbReference>
<gene>
    <name evidence="16" type="ORF">BG006_004213</name>
</gene>